<dbReference type="VEuPathDB" id="FungiDB:AMAG_11188"/>
<organism evidence="1 3">
    <name type="scientific">Allomyces macrogynus (strain ATCC 38327)</name>
    <name type="common">Allomyces javanicus var. macrogynus</name>
    <dbReference type="NCBI Taxonomy" id="578462"/>
    <lineage>
        <taxon>Eukaryota</taxon>
        <taxon>Fungi</taxon>
        <taxon>Fungi incertae sedis</taxon>
        <taxon>Blastocladiomycota</taxon>
        <taxon>Blastocladiomycetes</taxon>
        <taxon>Blastocladiales</taxon>
        <taxon>Blastocladiaceae</taxon>
        <taxon>Allomyces</taxon>
    </lineage>
</organism>
<evidence type="ECO:0000313" key="2">
    <source>
        <dbReference type="EMBL" id="KNE66690.1"/>
    </source>
</evidence>
<reference evidence="1 3" key="1">
    <citation type="submission" date="2009-11" db="EMBL/GenBank/DDBJ databases">
        <title>Annotation of Allomyces macrogynus ATCC 38327.</title>
        <authorList>
            <consortium name="The Broad Institute Genome Sequencing Platform"/>
            <person name="Russ C."/>
            <person name="Cuomo C."/>
            <person name="Burger G."/>
            <person name="Gray M.W."/>
            <person name="Holland P.W.H."/>
            <person name="King N."/>
            <person name="Lang F.B.F."/>
            <person name="Roger A.J."/>
            <person name="Ruiz-Trillo I."/>
            <person name="Young S.K."/>
            <person name="Zeng Q."/>
            <person name="Gargeya S."/>
            <person name="Fitzgerald M."/>
            <person name="Haas B."/>
            <person name="Abouelleil A."/>
            <person name="Alvarado L."/>
            <person name="Arachchi H.M."/>
            <person name="Berlin A."/>
            <person name="Chapman S.B."/>
            <person name="Gearin G."/>
            <person name="Goldberg J."/>
            <person name="Griggs A."/>
            <person name="Gujja S."/>
            <person name="Hansen M."/>
            <person name="Heiman D."/>
            <person name="Howarth C."/>
            <person name="Larimer J."/>
            <person name="Lui A."/>
            <person name="MacDonald P.J.P."/>
            <person name="McCowen C."/>
            <person name="Montmayeur A."/>
            <person name="Murphy C."/>
            <person name="Neiman D."/>
            <person name="Pearson M."/>
            <person name="Priest M."/>
            <person name="Roberts A."/>
            <person name="Saif S."/>
            <person name="Shea T."/>
            <person name="Sisk P."/>
            <person name="Stolte C."/>
            <person name="Sykes S."/>
            <person name="Wortman J."/>
            <person name="Nusbaum C."/>
            <person name="Birren B."/>
        </authorList>
    </citation>
    <scope>NUCLEOTIDE SEQUENCE [LARGE SCALE GENOMIC DNA]</scope>
    <source>
        <strain evidence="1 3">ATCC 38327</strain>
    </source>
</reference>
<dbReference type="EMBL" id="GG745351">
    <property type="protein sequence ID" value="KNE66690.1"/>
    <property type="molecule type" value="Genomic_DNA"/>
</dbReference>
<dbReference type="PANTHER" id="PTHR34365:SF7">
    <property type="entry name" value="GLYCINE-RICH DOMAIN-CONTAINING PROTEIN 1"/>
    <property type="match status" value="1"/>
</dbReference>
<dbReference type="EMBL" id="GG745351">
    <property type="protein sequence ID" value="KNE66688.1"/>
    <property type="molecule type" value="Genomic_DNA"/>
</dbReference>
<evidence type="ECO:0000313" key="3">
    <source>
        <dbReference type="Proteomes" id="UP000054350"/>
    </source>
</evidence>
<dbReference type="Pfam" id="PF07173">
    <property type="entry name" value="GRDP-like"/>
    <property type="match status" value="1"/>
</dbReference>
<reference evidence="3" key="2">
    <citation type="submission" date="2009-11" db="EMBL/GenBank/DDBJ databases">
        <title>The Genome Sequence of Allomyces macrogynus strain ATCC 38327.</title>
        <authorList>
            <consortium name="The Broad Institute Genome Sequencing Platform"/>
            <person name="Russ C."/>
            <person name="Cuomo C."/>
            <person name="Shea T."/>
            <person name="Young S.K."/>
            <person name="Zeng Q."/>
            <person name="Koehrsen M."/>
            <person name="Haas B."/>
            <person name="Borodovsky M."/>
            <person name="Guigo R."/>
            <person name="Alvarado L."/>
            <person name="Berlin A."/>
            <person name="Borenstein D."/>
            <person name="Chen Z."/>
            <person name="Engels R."/>
            <person name="Freedman E."/>
            <person name="Gellesch M."/>
            <person name="Goldberg J."/>
            <person name="Griggs A."/>
            <person name="Gujja S."/>
            <person name="Heiman D."/>
            <person name="Hepburn T."/>
            <person name="Howarth C."/>
            <person name="Jen D."/>
            <person name="Larson L."/>
            <person name="Lewis B."/>
            <person name="Mehta T."/>
            <person name="Park D."/>
            <person name="Pearson M."/>
            <person name="Roberts A."/>
            <person name="Saif S."/>
            <person name="Shenoy N."/>
            <person name="Sisk P."/>
            <person name="Stolte C."/>
            <person name="Sykes S."/>
            <person name="Walk T."/>
            <person name="White J."/>
            <person name="Yandava C."/>
            <person name="Burger G."/>
            <person name="Gray M.W."/>
            <person name="Holland P.W.H."/>
            <person name="King N."/>
            <person name="Lang F.B.F."/>
            <person name="Roger A.J."/>
            <person name="Ruiz-Trillo I."/>
            <person name="Lander E."/>
            <person name="Nusbaum C."/>
        </authorList>
    </citation>
    <scope>NUCLEOTIDE SEQUENCE [LARGE SCALE GENOMIC DNA]</scope>
    <source>
        <strain evidence="3">ATCC 38327</strain>
    </source>
</reference>
<proteinExistence type="predicted"/>
<gene>
    <name evidence="1" type="ORF">AMAG_11188</name>
    <name evidence="2" type="ORF">AMAG_11190</name>
</gene>
<dbReference type="Proteomes" id="UP000054350">
    <property type="component" value="Unassembled WGS sequence"/>
</dbReference>
<dbReference type="PANTHER" id="PTHR34365">
    <property type="entry name" value="ENOLASE (DUF1399)"/>
    <property type="match status" value="1"/>
</dbReference>
<evidence type="ECO:0000313" key="1">
    <source>
        <dbReference type="EMBL" id="KNE66688.1"/>
    </source>
</evidence>
<accession>A0A0L0SVS0</accession>
<dbReference type="VEuPathDB" id="FungiDB:AMAG_11190"/>
<dbReference type="AlphaFoldDB" id="A0A0L0SVS0"/>
<keyword evidence="3" id="KW-1185">Reference proteome</keyword>
<name>A0A0L0SVS0_ALLM3</name>
<sequence>MAATIDSLVMPGNRRWLHRLVRAHRDVLEGVWTLGQICAVRRQRRFSKMMAETVTDRGCAAANYAVTEALVQHPQFLAMMALDQCKGSMVPTITIDLAWHTHQLTPAAYMAHIVALVSAM</sequence>
<dbReference type="OrthoDB" id="2684236at2759"/>
<dbReference type="InterPro" id="IPR009836">
    <property type="entry name" value="GRDP-like"/>
</dbReference>
<protein>
    <submittedName>
        <fullName evidence="1">Uncharacterized protein</fullName>
    </submittedName>
</protein>